<evidence type="ECO:0000313" key="2">
    <source>
        <dbReference type="EMBL" id="MBP2368057.1"/>
    </source>
</evidence>
<feature type="region of interest" description="Disordered" evidence="1">
    <location>
        <begin position="143"/>
        <end position="165"/>
    </location>
</feature>
<organism evidence="2 3">
    <name type="scientific">Pseudonocardia parietis</name>
    <dbReference type="NCBI Taxonomy" id="570936"/>
    <lineage>
        <taxon>Bacteria</taxon>
        <taxon>Bacillati</taxon>
        <taxon>Actinomycetota</taxon>
        <taxon>Actinomycetes</taxon>
        <taxon>Pseudonocardiales</taxon>
        <taxon>Pseudonocardiaceae</taxon>
        <taxon>Pseudonocardia</taxon>
    </lineage>
</organism>
<dbReference type="Gene3D" id="3.30.1330.30">
    <property type="match status" value="1"/>
</dbReference>
<protein>
    <recommendedName>
        <fullName evidence="4">Peptide subunit release factor 1 (ERF1)</fullName>
    </recommendedName>
</protein>
<keyword evidence="3" id="KW-1185">Reference proteome</keyword>
<evidence type="ECO:0008006" key="4">
    <source>
        <dbReference type="Google" id="ProtNLM"/>
    </source>
</evidence>
<accession>A0ABS4VVW1</accession>
<reference evidence="2 3" key="1">
    <citation type="submission" date="2021-03" db="EMBL/GenBank/DDBJ databases">
        <title>Sequencing the genomes of 1000 actinobacteria strains.</title>
        <authorList>
            <person name="Klenk H.-P."/>
        </authorList>
    </citation>
    <scope>NUCLEOTIDE SEQUENCE [LARGE SCALE GENOMIC DNA]</scope>
    <source>
        <strain evidence="2 3">DSM 45256</strain>
    </source>
</reference>
<evidence type="ECO:0000256" key="1">
    <source>
        <dbReference type="SAM" id="MobiDB-lite"/>
    </source>
</evidence>
<gene>
    <name evidence="2" type="ORF">JOF36_003753</name>
</gene>
<name>A0ABS4VVW1_9PSEU</name>
<sequence length="367" mass="37418">MVMRTDWIRSLAESDGPFATVVMDATHDTADATEQYRLRWRDLRERLADAGADDATLGVLDDAVTGATVPDGTAGRVLVANAERVLVDRHTEVPPERGTASWGGVPDLLPILRAAGEQVPTVVVAIDNAGGRVRGVDGALETVDSDSSGPVHKAATAGPGEGGADARVEETWKRNAQAVAERVDKLVRGGNAALLVVAGDAPARARLRDELTPAAAEIMAEIENTGGTVPEQVDDTVRAAADEVREQRRSTAVTSFATASGRSDGLAVTGVPDVAAAARAHAVETLLIDPAAVPGTELVVGADPTAVAEKADDLVAGGPTTAAPAPDALIRAVAASDGAVVLTEPGDDVTLTDGVGAVLRFPVGPAT</sequence>
<dbReference type="EMBL" id="JAGINU010000001">
    <property type="protein sequence ID" value="MBP2368057.1"/>
    <property type="molecule type" value="Genomic_DNA"/>
</dbReference>
<evidence type="ECO:0000313" key="3">
    <source>
        <dbReference type="Proteomes" id="UP001519295"/>
    </source>
</evidence>
<dbReference type="InterPro" id="IPR040701">
    <property type="entry name" value="Bact_RF_family2"/>
</dbReference>
<dbReference type="Proteomes" id="UP001519295">
    <property type="component" value="Unassembled WGS sequence"/>
</dbReference>
<proteinExistence type="predicted"/>
<comment type="caution">
    <text evidence="2">The sequence shown here is derived from an EMBL/GenBank/DDBJ whole genome shotgun (WGS) entry which is preliminary data.</text>
</comment>
<dbReference type="Pfam" id="PF18844">
    <property type="entry name" value="baeRF_family2"/>
    <property type="match status" value="1"/>
</dbReference>
<dbReference type="InterPro" id="IPR029064">
    <property type="entry name" value="Ribosomal_eL30-like_sf"/>
</dbReference>